<feature type="transmembrane region" description="Helical" evidence="1">
    <location>
        <begin position="342"/>
        <end position="359"/>
    </location>
</feature>
<dbReference type="OrthoDB" id="9814807at2"/>
<evidence type="ECO:0000313" key="3">
    <source>
        <dbReference type="EMBL" id="SAL34861.1"/>
    </source>
</evidence>
<accession>A0A658QZK0</accession>
<dbReference type="AlphaFoldDB" id="A0A658QZK0"/>
<dbReference type="RefSeq" id="WP_087128326.1">
    <property type="nucleotide sequence ID" value="NZ_FCNV02000006.1"/>
</dbReference>
<keyword evidence="1" id="KW-0812">Transmembrane</keyword>
<feature type="transmembrane region" description="Helical" evidence="1">
    <location>
        <begin position="301"/>
        <end position="322"/>
    </location>
</feature>
<keyword evidence="3" id="KW-0808">Transferase</keyword>
<name>A0A658QZK0_9BURK</name>
<keyword evidence="4" id="KW-1185">Reference proteome</keyword>
<dbReference type="GO" id="GO:0000271">
    <property type="term" value="P:polysaccharide biosynthetic process"/>
    <property type="evidence" value="ECO:0007669"/>
    <property type="project" value="TreeGrafter"/>
</dbReference>
<feature type="domain" description="Acyltransferase 3" evidence="2">
    <location>
        <begin position="17"/>
        <end position="354"/>
    </location>
</feature>
<feature type="transmembrane region" description="Helical" evidence="1">
    <location>
        <begin position="95"/>
        <end position="117"/>
    </location>
</feature>
<organism evidence="3 4">
    <name type="scientific">Caballeronia concitans</name>
    <dbReference type="NCBI Taxonomy" id="1777133"/>
    <lineage>
        <taxon>Bacteria</taxon>
        <taxon>Pseudomonadati</taxon>
        <taxon>Pseudomonadota</taxon>
        <taxon>Betaproteobacteria</taxon>
        <taxon>Burkholderiales</taxon>
        <taxon>Burkholderiaceae</taxon>
        <taxon>Caballeronia</taxon>
    </lineage>
</organism>
<dbReference type="PANTHER" id="PTHR23028">
    <property type="entry name" value="ACETYLTRANSFERASE"/>
    <property type="match status" value="1"/>
</dbReference>
<dbReference type="GO" id="GO:0016020">
    <property type="term" value="C:membrane"/>
    <property type="evidence" value="ECO:0007669"/>
    <property type="project" value="TreeGrafter"/>
</dbReference>
<keyword evidence="1" id="KW-1133">Transmembrane helix</keyword>
<protein>
    <submittedName>
        <fullName evidence="3">Acyltransferase 3</fullName>
    </submittedName>
</protein>
<keyword evidence="3" id="KW-0012">Acyltransferase</keyword>
<evidence type="ECO:0000256" key="1">
    <source>
        <dbReference type="SAM" id="Phobius"/>
    </source>
</evidence>
<feature type="transmembrane region" description="Helical" evidence="1">
    <location>
        <begin position="245"/>
        <end position="266"/>
    </location>
</feature>
<reference evidence="3 4" key="1">
    <citation type="submission" date="2016-01" db="EMBL/GenBank/DDBJ databases">
        <authorList>
            <person name="Peeters C."/>
        </authorList>
    </citation>
    <scope>NUCLEOTIDE SEQUENCE [LARGE SCALE GENOMIC DNA]</scope>
    <source>
        <strain evidence="3">LMG 29315</strain>
    </source>
</reference>
<feature type="transmembrane region" description="Helical" evidence="1">
    <location>
        <begin position="272"/>
        <end position="289"/>
    </location>
</feature>
<keyword evidence="1" id="KW-0472">Membrane</keyword>
<evidence type="ECO:0000313" key="4">
    <source>
        <dbReference type="Proteomes" id="UP000198263"/>
    </source>
</evidence>
<dbReference type="PANTHER" id="PTHR23028:SF131">
    <property type="entry name" value="BLR2367 PROTEIN"/>
    <property type="match status" value="1"/>
</dbReference>
<feature type="transmembrane region" description="Helical" evidence="1">
    <location>
        <begin position="21"/>
        <end position="39"/>
    </location>
</feature>
<sequence>MTIGSTSAITTKTVKLDFIQALRGIAALGVVLCHARFRVMDTPWWDFAQRYVVWGAGGVDLFFIISGFIMVYTTRNSGGSARDVVRFALRRFAKVWPPYALVSIVSIFLVSSGWTYVRHESGHLFRSLLFLPIKAEEPMYLGAGMMPLPVGWTLNFEAYFYVVFGISMLFRRMRWVAFFGWMLLTLVALPAIQGQLTLIPLVQMGFRSAYLSMITNPIIWDFVAGVLIGLVFLSGLVITARAAWLLLVTGLTIALWGFAGNIGIVAGIAPGLRGWGGFSILIVLAYAMLVKVHTLHVPRSLVALGDVSFTLYLIHGPVFALIDRFFAHVHHPELLQTWANAFLSTGLSVVAAAAVGGLLERRLHDATLSRLLKLFSLQKTVRATDGIAR</sequence>
<feature type="transmembrane region" description="Helical" evidence="1">
    <location>
        <begin position="218"/>
        <end position="238"/>
    </location>
</feature>
<feature type="transmembrane region" description="Helical" evidence="1">
    <location>
        <begin position="150"/>
        <end position="170"/>
    </location>
</feature>
<dbReference type="EMBL" id="FCNV02000006">
    <property type="protein sequence ID" value="SAL34861.1"/>
    <property type="molecule type" value="Genomic_DNA"/>
</dbReference>
<comment type="caution">
    <text evidence="3">The sequence shown here is derived from an EMBL/GenBank/DDBJ whole genome shotgun (WGS) entry which is preliminary data.</text>
</comment>
<evidence type="ECO:0000259" key="2">
    <source>
        <dbReference type="Pfam" id="PF01757"/>
    </source>
</evidence>
<feature type="transmembrane region" description="Helical" evidence="1">
    <location>
        <begin position="51"/>
        <end position="74"/>
    </location>
</feature>
<feature type="transmembrane region" description="Helical" evidence="1">
    <location>
        <begin position="177"/>
        <end position="198"/>
    </location>
</feature>
<dbReference type="Proteomes" id="UP000198263">
    <property type="component" value="Unassembled WGS sequence"/>
</dbReference>
<gene>
    <name evidence="3" type="ORF">AWB72_03356</name>
</gene>
<dbReference type="Pfam" id="PF01757">
    <property type="entry name" value="Acyl_transf_3"/>
    <property type="match status" value="1"/>
</dbReference>
<dbReference type="GO" id="GO:0016747">
    <property type="term" value="F:acyltransferase activity, transferring groups other than amino-acyl groups"/>
    <property type="evidence" value="ECO:0007669"/>
    <property type="project" value="InterPro"/>
</dbReference>
<dbReference type="InterPro" id="IPR050879">
    <property type="entry name" value="Acyltransferase_3"/>
</dbReference>
<proteinExistence type="predicted"/>
<dbReference type="InterPro" id="IPR002656">
    <property type="entry name" value="Acyl_transf_3_dom"/>
</dbReference>